<evidence type="ECO:0008006" key="4">
    <source>
        <dbReference type="Google" id="ProtNLM"/>
    </source>
</evidence>
<sequence length="169" mass="17800">MQIRKITYTAIFMAIGVLSAHLVYIPIGIAKCFPIQHVINILLAVLLGTRYSVSAAFGISLLRNILGTGSLLAFPGSMIGAALAGIVYKRTNSIWGAIVGEVFGTGVLGALVAYPVANFLIGSQVGAFFFVVPFLVSTTGGSVIAYILWKTPVTSILSTKLHSEKKIVG</sequence>
<protein>
    <recommendedName>
        <fullName evidence="4">Thiamine-precursor transporter protein ThiW</fullName>
    </recommendedName>
</protein>
<keyword evidence="1" id="KW-0472">Membrane</keyword>
<accession>A0ABZ3IZW6</accession>
<evidence type="ECO:0000313" key="3">
    <source>
        <dbReference type="Proteomes" id="UP000216052"/>
    </source>
</evidence>
<reference evidence="2" key="1">
    <citation type="submission" date="2024-05" db="EMBL/GenBank/DDBJ databases">
        <title>Isolation and characterization of Sporomusa carbonis sp. nov., a carboxydotrophic hydrogenogen in the genus of Sporomusa isolated from a charcoal burning pile.</title>
        <authorList>
            <person name="Boeer T."/>
            <person name="Rosenbaum F."/>
            <person name="Eysell L."/>
            <person name="Mueller V."/>
            <person name="Daniel R."/>
            <person name="Poehlein A."/>
        </authorList>
    </citation>
    <scope>NUCLEOTIDE SEQUENCE [LARGE SCALE GENOMIC DNA]</scope>
    <source>
        <strain evidence="2">DSM 3132</strain>
    </source>
</reference>
<proteinExistence type="predicted"/>
<evidence type="ECO:0000313" key="2">
    <source>
        <dbReference type="EMBL" id="XFO71505.1"/>
    </source>
</evidence>
<dbReference type="Gene3D" id="1.10.1760.20">
    <property type="match status" value="1"/>
</dbReference>
<name>A0ABZ3IZW6_SPOA4</name>
<feature type="transmembrane region" description="Helical" evidence="1">
    <location>
        <begin position="7"/>
        <end position="27"/>
    </location>
</feature>
<dbReference type="NCBIfam" id="TIGR02359">
    <property type="entry name" value="thiW"/>
    <property type="match status" value="1"/>
</dbReference>
<dbReference type="InterPro" id="IPR012652">
    <property type="entry name" value="ThiW"/>
</dbReference>
<dbReference type="RefSeq" id="WP_093798197.1">
    <property type="nucleotide sequence ID" value="NZ_CP155571.1"/>
</dbReference>
<feature type="transmembrane region" description="Helical" evidence="1">
    <location>
        <begin position="65"/>
        <end position="88"/>
    </location>
</feature>
<keyword evidence="1" id="KW-0812">Transmembrane</keyword>
<feature type="transmembrane region" description="Helical" evidence="1">
    <location>
        <begin position="33"/>
        <end position="53"/>
    </location>
</feature>
<keyword evidence="1" id="KW-1133">Transmembrane helix</keyword>
<feature type="transmembrane region" description="Helical" evidence="1">
    <location>
        <begin position="126"/>
        <end position="149"/>
    </location>
</feature>
<evidence type="ECO:0000256" key="1">
    <source>
        <dbReference type="SAM" id="Phobius"/>
    </source>
</evidence>
<dbReference type="Proteomes" id="UP000216052">
    <property type="component" value="Chromosome"/>
</dbReference>
<dbReference type="EMBL" id="CP155571">
    <property type="protein sequence ID" value="XFO71505.1"/>
    <property type="molecule type" value="Genomic_DNA"/>
</dbReference>
<gene>
    <name evidence="2" type="ORF">SPACI_015310</name>
</gene>
<dbReference type="PIRSF" id="PIRSF024534">
    <property type="entry name" value="ThiW"/>
    <property type="match status" value="1"/>
</dbReference>
<keyword evidence="3" id="KW-1185">Reference proteome</keyword>
<feature type="transmembrane region" description="Helical" evidence="1">
    <location>
        <begin position="94"/>
        <end position="114"/>
    </location>
</feature>
<organism evidence="2 3">
    <name type="scientific">Sporomusa acidovorans (strain ATCC 49682 / DSM 3132 / Mol)</name>
    <dbReference type="NCBI Taxonomy" id="1123286"/>
    <lineage>
        <taxon>Bacteria</taxon>
        <taxon>Bacillati</taxon>
        <taxon>Bacillota</taxon>
        <taxon>Negativicutes</taxon>
        <taxon>Selenomonadales</taxon>
        <taxon>Sporomusaceae</taxon>
        <taxon>Sporomusa</taxon>
    </lineage>
</organism>
<dbReference type="Pfam" id="PF09512">
    <property type="entry name" value="ThiW"/>
    <property type="match status" value="1"/>
</dbReference>